<proteinExistence type="predicted"/>
<accession>A0ACB8TNT1</accession>
<sequence length="412" mass="44718">MAALKGRKVIEFAGLAPAPFAGLVLADWGADVIRVDRPETRHIDTLCRHKRSIIVDVKHPDGLQVSRQLIAQADVLIDPFRAGVMERLGLGPDVFHGKDGLNKKLVYARLAGFAHSDQAGHDINYLSLSGVLSMLPGDTTKPAFPLNLVADFGGGGLLCALGILLALIERHSSGLGQVVSTNMVSGTRYLSTWPLLAAMQWPYRVQSPVQPFAGSPTPESKAPTTRMRHLLDGGAPFYNIYTCADGRWVSVGCLEPEFYKVFLDKFVSALPDGFLASGGLEISVESQHDTELWPCTKELFEKAFKLYDRDYWEKVFEAGTDACVFPVLNAVEAAQLASAGEVAPSPHPQLLRTPARSLPAYQQEEGLLQPGQHTVEVLADFGISEEKIKELTTKGALGRPPQQSASGLRPKL</sequence>
<comment type="caution">
    <text evidence="1">The sequence shown here is derived from an EMBL/GenBank/DDBJ whole genome shotgun (WGS) entry which is preliminary data.</text>
</comment>
<evidence type="ECO:0000313" key="2">
    <source>
        <dbReference type="Proteomes" id="UP001055072"/>
    </source>
</evidence>
<gene>
    <name evidence="1" type="ORF">BDY19DRAFT_1078942</name>
</gene>
<organism evidence="1 2">
    <name type="scientific">Irpex rosettiformis</name>
    <dbReference type="NCBI Taxonomy" id="378272"/>
    <lineage>
        <taxon>Eukaryota</taxon>
        <taxon>Fungi</taxon>
        <taxon>Dikarya</taxon>
        <taxon>Basidiomycota</taxon>
        <taxon>Agaricomycotina</taxon>
        <taxon>Agaricomycetes</taxon>
        <taxon>Polyporales</taxon>
        <taxon>Irpicaceae</taxon>
        <taxon>Irpex</taxon>
    </lineage>
</organism>
<evidence type="ECO:0000313" key="1">
    <source>
        <dbReference type="EMBL" id="KAI0083641.1"/>
    </source>
</evidence>
<reference evidence="1" key="1">
    <citation type="journal article" date="2021" name="Environ. Microbiol.">
        <title>Gene family expansions and transcriptome signatures uncover fungal adaptations to wood decay.</title>
        <authorList>
            <person name="Hage H."/>
            <person name="Miyauchi S."/>
            <person name="Viragh M."/>
            <person name="Drula E."/>
            <person name="Min B."/>
            <person name="Chaduli D."/>
            <person name="Navarro D."/>
            <person name="Favel A."/>
            <person name="Norest M."/>
            <person name="Lesage-Meessen L."/>
            <person name="Balint B."/>
            <person name="Merenyi Z."/>
            <person name="de Eugenio L."/>
            <person name="Morin E."/>
            <person name="Martinez A.T."/>
            <person name="Baldrian P."/>
            <person name="Stursova M."/>
            <person name="Martinez M.J."/>
            <person name="Novotny C."/>
            <person name="Magnuson J.K."/>
            <person name="Spatafora J.W."/>
            <person name="Maurice S."/>
            <person name="Pangilinan J."/>
            <person name="Andreopoulos W."/>
            <person name="LaButti K."/>
            <person name="Hundley H."/>
            <person name="Na H."/>
            <person name="Kuo A."/>
            <person name="Barry K."/>
            <person name="Lipzen A."/>
            <person name="Henrissat B."/>
            <person name="Riley R."/>
            <person name="Ahrendt S."/>
            <person name="Nagy L.G."/>
            <person name="Grigoriev I.V."/>
            <person name="Martin F."/>
            <person name="Rosso M.N."/>
        </authorList>
    </citation>
    <scope>NUCLEOTIDE SEQUENCE</scope>
    <source>
        <strain evidence="1">CBS 384.51</strain>
    </source>
</reference>
<protein>
    <submittedName>
        <fullName evidence="1">CoA-transferase family III</fullName>
    </submittedName>
</protein>
<dbReference type="Proteomes" id="UP001055072">
    <property type="component" value="Unassembled WGS sequence"/>
</dbReference>
<keyword evidence="2" id="KW-1185">Reference proteome</keyword>
<dbReference type="EMBL" id="MU274958">
    <property type="protein sequence ID" value="KAI0083641.1"/>
    <property type="molecule type" value="Genomic_DNA"/>
</dbReference>
<name>A0ACB8TNT1_9APHY</name>